<dbReference type="AlphaFoldDB" id="B3QTR4"/>
<dbReference type="PANTHER" id="PTHR40277:SF1">
    <property type="entry name" value="BLL5419 PROTEIN"/>
    <property type="match status" value="1"/>
</dbReference>
<comment type="subcellular location">
    <subcellularLocation>
        <location evidence="1">Cell membrane</location>
        <topology evidence="1">Multi-pass membrane protein</topology>
    </subcellularLocation>
</comment>
<keyword evidence="8" id="KW-1185">Reference proteome</keyword>
<evidence type="ECO:0000313" key="8">
    <source>
        <dbReference type="Proteomes" id="UP000001208"/>
    </source>
</evidence>
<feature type="transmembrane region" description="Helical" evidence="6">
    <location>
        <begin position="127"/>
        <end position="145"/>
    </location>
</feature>
<feature type="transmembrane region" description="Helical" evidence="6">
    <location>
        <begin position="82"/>
        <end position="107"/>
    </location>
</feature>
<dbReference type="KEGG" id="cts:Ctha_1805"/>
<evidence type="ECO:0000256" key="1">
    <source>
        <dbReference type="ARBA" id="ARBA00004651"/>
    </source>
</evidence>
<keyword evidence="5 6" id="KW-0472">Membrane</keyword>
<dbReference type="EMBL" id="CP001100">
    <property type="protein sequence ID" value="ACF14262.1"/>
    <property type="molecule type" value="Genomic_DNA"/>
</dbReference>
<reference evidence="7 8" key="1">
    <citation type="submission" date="2008-06" db="EMBL/GenBank/DDBJ databases">
        <title>Complete sequence of Chloroherpeton thalassium ATCC 35110.</title>
        <authorList>
            <consortium name="US DOE Joint Genome Institute"/>
            <person name="Lucas S."/>
            <person name="Copeland A."/>
            <person name="Lapidus A."/>
            <person name="Glavina del Rio T."/>
            <person name="Dalin E."/>
            <person name="Tice H."/>
            <person name="Bruce D."/>
            <person name="Goodwin L."/>
            <person name="Pitluck S."/>
            <person name="Schmutz J."/>
            <person name="Larimer F."/>
            <person name="Land M."/>
            <person name="Hauser L."/>
            <person name="Kyrpides N."/>
            <person name="Mikhailova N."/>
            <person name="Liu Z."/>
            <person name="Li T."/>
            <person name="Zhao F."/>
            <person name="Overmann J."/>
            <person name="Bryant D.A."/>
            <person name="Richardson P."/>
        </authorList>
    </citation>
    <scope>NUCLEOTIDE SEQUENCE [LARGE SCALE GENOMIC DNA]</scope>
    <source>
        <strain evidence="8">ATCC 35110 / GB-78</strain>
    </source>
</reference>
<protein>
    <recommendedName>
        <fullName evidence="9">Lysylphosphatidylglycerol synthetase/UPF0104</fullName>
    </recommendedName>
</protein>
<keyword evidence="4 6" id="KW-1133">Transmembrane helix</keyword>
<feature type="transmembrane region" description="Helical" evidence="6">
    <location>
        <begin position="183"/>
        <end position="208"/>
    </location>
</feature>
<organism evidence="7 8">
    <name type="scientific">Chloroherpeton thalassium (strain ATCC 35110 / GB-78)</name>
    <dbReference type="NCBI Taxonomy" id="517418"/>
    <lineage>
        <taxon>Bacteria</taxon>
        <taxon>Pseudomonadati</taxon>
        <taxon>Chlorobiota</taxon>
        <taxon>Chlorobiia</taxon>
        <taxon>Chlorobiales</taxon>
        <taxon>Chloroherpetonaceae</taxon>
        <taxon>Chloroherpeton</taxon>
    </lineage>
</organism>
<feature type="transmembrane region" description="Helical" evidence="6">
    <location>
        <begin position="220"/>
        <end position="239"/>
    </location>
</feature>
<keyword evidence="2" id="KW-1003">Cell membrane</keyword>
<dbReference type="OrthoDB" id="1123508at2"/>
<dbReference type="RefSeq" id="WP_012500346.1">
    <property type="nucleotide sequence ID" value="NC_011026.1"/>
</dbReference>
<evidence type="ECO:0000256" key="4">
    <source>
        <dbReference type="ARBA" id="ARBA00022989"/>
    </source>
</evidence>
<feature type="transmembrane region" description="Helical" evidence="6">
    <location>
        <begin position="152"/>
        <end position="171"/>
    </location>
</feature>
<dbReference type="HOGENOM" id="CLU_048072_2_2_10"/>
<dbReference type="PANTHER" id="PTHR40277">
    <property type="entry name" value="BLL5419 PROTEIN"/>
    <property type="match status" value="1"/>
</dbReference>
<dbReference type="STRING" id="517418.Ctha_1805"/>
<evidence type="ECO:0000256" key="3">
    <source>
        <dbReference type="ARBA" id="ARBA00022692"/>
    </source>
</evidence>
<proteinExistence type="predicted"/>
<dbReference type="eggNOG" id="COG0392">
    <property type="taxonomic scope" value="Bacteria"/>
</dbReference>
<name>B3QTR4_CHLT3</name>
<evidence type="ECO:0008006" key="9">
    <source>
        <dbReference type="Google" id="ProtNLM"/>
    </source>
</evidence>
<gene>
    <name evidence="7" type="ordered locus">Ctha_1805</name>
</gene>
<evidence type="ECO:0000313" key="7">
    <source>
        <dbReference type="EMBL" id="ACF14262.1"/>
    </source>
</evidence>
<dbReference type="GO" id="GO:0005886">
    <property type="term" value="C:plasma membrane"/>
    <property type="evidence" value="ECO:0007669"/>
    <property type="project" value="UniProtKB-SubCell"/>
</dbReference>
<dbReference type="Pfam" id="PF03706">
    <property type="entry name" value="LPG_synthase_TM"/>
    <property type="match status" value="1"/>
</dbReference>
<feature type="transmembrane region" description="Helical" evidence="6">
    <location>
        <begin position="42"/>
        <end position="61"/>
    </location>
</feature>
<dbReference type="InterPro" id="IPR022791">
    <property type="entry name" value="L-PG_synthase/AglD"/>
</dbReference>
<evidence type="ECO:0000256" key="2">
    <source>
        <dbReference type="ARBA" id="ARBA00022475"/>
    </source>
</evidence>
<keyword evidence="3 6" id="KW-0812">Transmembrane</keyword>
<dbReference type="Proteomes" id="UP000001208">
    <property type="component" value="Chromosome"/>
</dbReference>
<evidence type="ECO:0000256" key="6">
    <source>
        <dbReference type="SAM" id="Phobius"/>
    </source>
</evidence>
<feature type="transmembrane region" description="Helical" evidence="6">
    <location>
        <begin position="259"/>
        <end position="279"/>
    </location>
</feature>
<accession>B3QTR4</accession>
<evidence type="ECO:0000256" key="5">
    <source>
        <dbReference type="ARBA" id="ARBA00023136"/>
    </source>
</evidence>
<sequence length="286" mass="32124">MKKIPNALKLLLKLILTAIALFIVLEKIDVEKTKEIFAGLKFFWLLPAFFFFNLSKILGALRLNYFFRTIGLALDEMTNLRLYYIGMFYNLFLPGGIGGDAYKIIFLKKQSQSAIKKTTLAVLLDRFSGLLAIVFLLQLFLLATLRETFGQTLTWLLIASLFLPYPLYSFLVKQFLPDFFERLALTNGFALGVQLSQVICSIFLLLALDQTTQIAEYLTLFLFSSIVAVLPFTVGGLGARELGFVFGHQYLHADVSTAIAFSLLFFILTATSSLVGAFLRVELNNA</sequence>